<proteinExistence type="predicted"/>
<accession>A0A2U3QI85</accession>
<protein>
    <submittedName>
        <fullName evidence="1">Uncharacterized protein</fullName>
    </submittedName>
</protein>
<name>A0A2U3QI85_9BACT</name>
<evidence type="ECO:0000313" key="2">
    <source>
        <dbReference type="Proteomes" id="UP000245125"/>
    </source>
</evidence>
<dbReference type="AlphaFoldDB" id="A0A2U3QI85"/>
<dbReference type="Proteomes" id="UP000245125">
    <property type="component" value="Unassembled WGS sequence"/>
</dbReference>
<sequence>MVHSDLRMTPATVNILKTDLTFQAFPIEEINEALSTGILHAGVQPWRANTTDPIDESLFGAVPMTSLPDGTYSFYMLVTPAGSLNTYYLWSTFFSVAAEPDIPAALAGLTGTAVSSSR</sequence>
<keyword evidence="2" id="KW-1185">Reference proteome</keyword>
<gene>
    <name evidence="1" type="ORF">NBG4_430016</name>
</gene>
<evidence type="ECO:0000313" key="1">
    <source>
        <dbReference type="EMBL" id="SPQ01121.1"/>
    </source>
</evidence>
<dbReference type="EMBL" id="OUUY01000090">
    <property type="protein sequence ID" value="SPQ01121.1"/>
    <property type="molecule type" value="Genomic_DNA"/>
</dbReference>
<reference evidence="2" key="1">
    <citation type="submission" date="2018-03" db="EMBL/GenBank/DDBJ databases">
        <authorList>
            <person name="Zecchin S."/>
        </authorList>
    </citation>
    <scope>NUCLEOTIDE SEQUENCE [LARGE SCALE GENOMIC DNA]</scope>
</reference>
<organism evidence="1 2">
    <name type="scientific">Candidatus Sulfobium mesophilum</name>
    <dbReference type="NCBI Taxonomy" id="2016548"/>
    <lineage>
        <taxon>Bacteria</taxon>
        <taxon>Pseudomonadati</taxon>
        <taxon>Nitrospirota</taxon>
        <taxon>Nitrospiria</taxon>
        <taxon>Nitrospirales</taxon>
        <taxon>Nitrospiraceae</taxon>
        <taxon>Candidatus Sulfobium</taxon>
    </lineage>
</organism>